<dbReference type="AlphaFoldDB" id="A0A2H9ZTR7"/>
<dbReference type="PANTHER" id="PTHR48104">
    <property type="entry name" value="METACASPASE-4"/>
    <property type="match status" value="1"/>
</dbReference>
<protein>
    <submittedName>
        <fullName evidence="3">Metacaspase-6</fullName>
    </submittedName>
</protein>
<feature type="domain" description="Peptidase C14 caspase" evidence="2">
    <location>
        <begin position="3"/>
        <end position="290"/>
    </location>
</feature>
<dbReference type="GO" id="GO:0005737">
    <property type="term" value="C:cytoplasm"/>
    <property type="evidence" value="ECO:0007669"/>
    <property type="project" value="TreeGrafter"/>
</dbReference>
<gene>
    <name evidence="3" type="primary">AMC6</name>
    <name evidence="3" type="ORF">AXF42_Ash019661</name>
</gene>
<organism evidence="3 4">
    <name type="scientific">Apostasia shenzhenica</name>
    <dbReference type="NCBI Taxonomy" id="1088818"/>
    <lineage>
        <taxon>Eukaryota</taxon>
        <taxon>Viridiplantae</taxon>
        <taxon>Streptophyta</taxon>
        <taxon>Embryophyta</taxon>
        <taxon>Tracheophyta</taxon>
        <taxon>Spermatophyta</taxon>
        <taxon>Magnoliopsida</taxon>
        <taxon>Liliopsida</taxon>
        <taxon>Asparagales</taxon>
        <taxon>Orchidaceae</taxon>
        <taxon>Apostasioideae</taxon>
        <taxon>Apostasia</taxon>
    </lineage>
</organism>
<reference evidence="3 4" key="1">
    <citation type="journal article" date="2017" name="Nature">
        <title>The Apostasia genome and the evolution of orchids.</title>
        <authorList>
            <person name="Zhang G.Q."/>
            <person name="Liu K.W."/>
            <person name="Li Z."/>
            <person name="Lohaus R."/>
            <person name="Hsiao Y.Y."/>
            <person name="Niu S.C."/>
            <person name="Wang J.Y."/>
            <person name="Lin Y.C."/>
            <person name="Xu Q."/>
            <person name="Chen L.J."/>
            <person name="Yoshida K."/>
            <person name="Fujiwara S."/>
            <person name="Wang Z.W."/>
            <person name="Zhang Y.Q."/>
            <person name="Mitsuda N."/>
            <person name="Wang M."/>
            <person name="Liu G.H."/>
            <person name="Pecoraro L."/>
            <person name="Huang H.X."/>
            <person name="Xiao X.J."/>
            <person name="Lin M."/>
            <person name="Wu X.Y."/>
            <person name="Wu W.L."/>
            <person name="Chen Y.Y."/>
            <person name="Chang S.B."/>
            <person name="Sakamoto S."/>
            <person name="Ohme-Takagi M."/>
            <person name="Yagi M."/>
            <person name="Zeng S.J."/>
            <person name="Shen C.Y."/>
            <person name="Yeh C.M."/>
            <person name="Luo Y.B."/>
            <person name="Tsai W.C."/>
            <person name="Van de Peer Y."/>
            <person name="Liu Z.J."/>
        </authorList>
    </citation>
    <scope>NUCLEOTIDE SEQUENCE [LARGE SCALE GENOMIC DNA]</scope>
    <source>
        <strain evidence="4">cv. Shenzhen</strain>
        <tissue evidence="3">Stem</tissue>
    </source>
</reference>
<dbReference type="Gene3D" id="3.40.50.12660">
    <property type="match status" value="2"/>
</dbReference>
<evidence type="ECO:0000313" key="3">
    <source>
        <dbReference type="EMBL" id="PKA46678.1"/>
    </source>
</evidence>
<dbReference type="PANTHER" id="PTHR48104:SF30">
    <property type="entry name" value="METACASPASE-1"/>
    <property type="match status" value="1"/>
</dbReference>
<accession>A0A2H9ZTR7</accession>
<name>A0A2H9ZTR7_9ASPA</name>
<dbReference type="InterPro" id="IPR011600">
    <property type="entry name" value="Pept_C14_caspase"/>
</dbReference>
<evidence type="ECO:0000256" key="1">
    <source>
        <dbReference type="ARBA" id="ARBA00009005"/>
    </source>
</evidence>
<evidence type="ECO:0000313" key="4">
    <source>
        <dbReference type="Proteomes" id="UP000236161"/>
    </source>
</evidence>
<evidence type="ECO:0000259" key="2">
    <source>
        <dbReference type="Pfam" id="PF00656"/>
    </source>
</evidence>
<dbReference type="GO" id="GO:0004197">
    <property type="term" value="F:cysteine-type endopeptidase activity"/>
    <property type="evidence" value="ECO:0007669"/>
    <property type="project" value="InterPro"/>
</dbReference>
<proteinExistence type="inferred from homology"/>
<dbReference type="Proteomes" id="UP000236161">
    <property type="component" value="Unassembled WGS sequence"/>
</dbReference>
<dbReference type="GO" id="GO:0006508">
    <property type="term" value="P:proteolysis"/>
    <property type="evidence" value="ECO:0007669"/>
    <property type="project" value="InterPro"/>
</dbReference>
<dbReference type="InterPro" id="IPR050452">
    <property type="entry name" value="Metacaspase"/>
</dbReference>
<keyword evidence="4" id="KW-1185">Reference proteome</keyword>
<dbReference type="OrthoDB" id="3223806at2759"/>
<dbReference type="EMBL" id="KZ454055">
    <property type="protein sequence ID" value="PKA46678.1"/>
    <property type="molecule type" value="Genomic_DNA"/>
</dbReference>
<comment type="similarity">
    <text evidence="1">Belongs to the peptidase C14B family.</text>
</comment>
<dbReference type="Pfam" id="PF00656">
    <property type="entry name" value="Peptidase_C14"/>
    <property type="match status" value="1"/>
</dbReference>
<sequence>MGKKAILIGCNYPGTKAELKGCVNDVHRMRRSLVDRFGFAATDIAVLIDTDDSYTQPTGGNIRRAINRLVLSGRPGDHLFVHFSGHGARLPADPSDHDNTGYHECIVPCDMNLIVDEDFRRYADKIPNGCRLTIVADSCNSGGLLENAKEQIGESTKSGRALPLSHVADILKKNTGIEEIRPGNLRSAILGIFGEAASPRLRVRNTATEELEGYRAGEGILISACQSDQNAADAKPVSSPEGAFGALSNAIQGILGEAEGRNLSNREVVAMAREMLEKKGFTQRPGLYCSDEDADERFLA</sequence>